<evidence type="ECO:0000313" key="8">
    <source>
        <dbReference type="EMBL" id="MAA16541.1"/>
    </source>
</evidence>
<protein>
    <submittedName>
        <fullName evidence="8">Tissue factor pathway inhibitor</fullName>
    </submittedName>
</protein>
<keyword evidence="3" id="KW-0646">Protease inhibitor</keyword>
<dbReference type="PRINTS" id="PR00759">
    <property type="entry name" value="BASICPTASE"/>
</dbReference>
<evidence type="ECO:0000256" key="5">
    <source>
        <dbReference type="ARBA" id="ARBA00023157"/>
    </source>
</evidence>
<dbReference type="FunFam" id="4.10.410.10:FF:000011">
    <property type="entry name" value="Tissue factor pathway inhibitor"/>
    <property type="match status" value="1"/>
</dbReference>
<proteinExistence type="predicted"/>
<feature type="domain" description="BPTI/Kunitz inhibitor" evidence="7">
    <location>
        <begin position="153"/>
        <end position="208"/>
    </location>
</feature>
<evidence type="ECO:0000256" key="6">
    <source>
        <dbReference type="SAM" id="SignalP"/>
    </source>
</evidence>
<dbReference type="EMBL" id="GFPF01005395">
    <property type="protein sequence ID" value="MAA16541.1"/>
    <property type="molecule type" value="Transcribed_RNA"/>
</dbReference>
<dbReference type="PROSITE" id="PS50279">
    <property type="entry name" value="BPTI_KUNITZ_2"/>
    <property type="match status" value="3"/>
</dbReference>
<feature type="domain" description="BPTI/Kunitz inhibitor" evidence="7">
    <location>
        <begin position="30"/>
        <end position="80"/>
    </location>
</feature>
<dbReference type="PANTHER" id="PTHR10083">
    <property type="entry name" value="KUNITZ-TYPE PROTEASE INHIBITOR-RELATED"/>
    <property type="match status" value="1"/>
</dbReference>
<dbReference type="InterPro" id="IPR002223">
    <property type="entry name" value="Kunitz_BPTI"/>
</dbReference>
<feature type="chain" id="PRO_5013030790" evidence="6">
    <location>
        <begin position="23"/>
        <end position="283"/>
    </location>
</feature>
<evidence type="ECO:0000256" key="1">
    <source>
        <dbReference type="ARBA" id="ARBA00004613"/>
    </source>
</evidence>
<evidence type="ECO:0000259" key="7">
    <source>
        <dbReference type="PROSITE" id="PS50279"/>
    </source>
</evidence>
<dbReference type="CDD" id="cd00109">
    <property type="entry name" value="Kunitz-type"/>
    <property type="match status" value="1"/>
</dbReference>
<name>A0A224YPP9_9ACAR</name>
<accession>A0A224YPP9</accession>
<comment type="subcellular location">
    <subcellularLocation>
        <location evidence="1">Secreted</location>
    </subcellularLocation>
</comment>
<dbReference type="InterPro" id="IPR050098">
    <property type="entry name" value="TFPI/VKTCI-like"/>
</dbReference>
<evidence type="ECO:0000256" key="3">
    <source>
        <dbReference type="ARBA" id="ARBA00022690"/>
    </source>
</evidence>
<sequence length="283" mass="33402">MHLLHLAVKLWLWGFSSIVIYGKPEVHRYCLLKAEEGPCKAAHPRWFFNFTELKCERFTYGGCHGNPNNFMDEAECQRKCPGEETLKKPVVEYVCSLKPAVGRCRAAFPRWHFNMSTGKCDQFIYGGCGGNWNNFLRRPECEEFCEEFLTDPCSQPIIPAPNKKCDHEKKETRFGYNRETGKCESFDHSSCKENMNSFRTRKECLKACANNSPCLYQTKYHFLRFYESYFYDADKDKCRKTSTFRRKKELYPEANRFRNIKDCERECMPEHTPHRRLQGNNFA</sequence>
<dbReference type="GO" id="GO:0005615">
    <property type="term" value="C:extracellular space"/>
    <property type="evidence" value="ECO:0007669"/>
    <property type="project" value="TreeGrafter"/>
</dbReference>
<dbReference type="PROSITE" id="PS00280">
    <property type="entry name" value="BPTI_KUNITZ_1"/>
    <property type="match status" value="1"/>
</dbReference>
<evidence type="ECO:0000256" key="2">
    <source>
        <dbReference type="ARBA" id="ARBA00022525"/>
    </source>
</evidence>
<dbReference type="PANTHER" id="PTHR10083:SF374">
    <property type="entry name" value="BPTI_KUNITZ INHIBITOR DOMAIN-CONTAINING PROTEIN"/>
    <property type="match status" value="1"/>
</dbReference>
<reference evidence="8" key="1">
    <citation type="journal article" date="2017" name="Parasit. Vectors">
        <title>Sialotranscriptomics of Rhipicephalus zambeziensis reveals intricate expression profiles of secretory proteins and suggests tight temporal transcriptional regulation during blood-feeding.</title>
        <authorList>
            <person name="de Castro M.H."/>
            <person name="de Klerk D."/>
            <person name="Pienaar R."/>
            <person name="Rees D.J.G."/>
            <person name="Mans B.J."/>
        </authorList>
    </citation>
    <scope>NUCLEOTIDE SEQUENCE</scope>
    <source>
        <tissue evidence="8">Salivary glands</tissue>
    </source>
</reference>
<feature type="domain" description="BPTI/Kunitz inhibitor" evidence="7">
    <location>
        <begin position="95"/>
        <end position="145"/>
    </location>
</feature>
<dbReference type="SMART" id="SM00131">
    <property type="entry name" value="KU"/>
    <property type="match status" value="3"/>
</dbReference>
<dbReference type="GO" id="GO:0004867">
    <property type="term" value="F:serine-type endopeptidase inhibitor activity"/>
    <property type="evidence" value="ECO:0007669"/>
    <property type="project" value="UniProtKB-KW"/>
</dbReference>
<keyword evidence="6" id="KW-0732">Signal</keyword>
<organism evidence="8">
    <name type="scientific">Rhipicephalus zambeziensis</name>
    <dbReference type="NCBI Taxonomy" id="60191"/>
    <lineage>
        <taxon>Eukaryota</taxon>
        <taxon>Metazoa</taxon>
        <taxon>Ecdysozoa</taxon>
        <taxon>Arthropoda</taxon>
        <taxon>Chelicerata</taxon>
        <taxon>Arachnida</taxon>
        <taxon>Acari</taxon>
        <taxon>Parasitiformes</taxon>
        <taxon>Ixodida</taxon>
        <taxon>Ixodoidea</taxon>
        <taxon>Ixodidae</taxon>
        <taxon>Rhipicephalinae</taxon>
        <taxon>Rhipicephalus</taxon>
        <taxon>Rhipicephalus</taxon>
    </lineage>
</organism>
<keyword evidence="5" id="KW-1015">Disulfide bond</keyword>
<dbReference type="InterPro" id="IPR036880">
    <property type="entry name" value="Kunitz_BPTI_sf"/>
</dbReference>
<feature type="signal peptide" evidence="6">
    <location>
        <begin position="1"/>
        <end position="22"/>
    </location>
</feature>
<keyword evidence="2" id="KW-0964">Secreted</keyword>
<dbReference type="Pfam" id="PF00014">
    <property type="entry name" value="Kunitz_BPTI"/>
    <property type="match status" value="3"/>
</dbReference>
<evidence type="ECO:0000256" key="4">
    <source>
        <dbReference type="ARBA" id="ARBA00022900"/>
    </source>
</evidence>
<dbReference type="AlphaFoldDB" id="A0A224YPP9"/>
<keyword evidence="4" id="KW-0722">Serine protease inhibitor</keyword>
<dbReference type="Gene3D" id="4.10.410.10">
    <property type="entry name" value="Pancreatic trypsin inhibitor Kunitz domain"/>
    <property type="match status" value="3"/>
</dbReference>
<dbReference type="SUPFAM" id="SSF57362">
    <property type="entry name" value="BPTI-like"/>
    <property type="match status" value="3"/>
</dbReference>
<dbReference type="InterPro" id="IPR020901">
    <property type="entry name" value="Prtase_inh_Kunz-CS"/>
</dbReference>